<reference evidence="2" key="1">
    <citation type="journal article" date="2019" name="Philos. Trans. R. Soc. Lond., B, Biol. Sci.">
        <title>Targeted metagenomic recovery of four divergent viruses reveals shared and distinctive characteristics of giant viruses of marine eukaryotes.</title>
        <authorList>
            <person name="Needham D.M."/>
            <person name="Poirier C."/>
            <person name="Hehenberger E."/>
            <person name="Jimenez V."/>
            <person name="Swalwell J.E."/>
            <person name="Santoro A.E."/>
            <person name="Worden A.Z."/>
        </authorList>
    </citation>
    <scope>NUCLEOTIDE SEQUENCE</scope>
    <source>
        <strain evidence="2">MPacV-611</strain>
    </source>
</reference>
<accession>A0A5J6VK93</accession>
<name>A0A5J6VK93_9VIRU</name>
<dbReference type="SUPFAM" id="SSF56219">
    <property type="entry name" value="DNase I-like"/>
    <property type="match status" value="1"/>
</dbReference>
<proteinExistence type="predicted"/>
<evidence type="ECO:0008006" key="3">
    <source>
        <dbReference type="Google" id="ProtNLM"/>
    </source>
</evidence>
<evidence type="ECO:0000313" key="2">
    <source>
        <dbReference type="EMBL" id="QFG74596.1"/>
    </source>
</evidence>
<dbReference type="EMBL" id="MN448289">
    <property type="protein sequence ID" value="QFG74596.1"/>
    <property type="molecule type" value="Genomic_DNA"/>
</dbReference>
<organism evidence="2">
    <name type="scientific">Megaviridae environmental sample</name>
    <dbReference type="NCBI Taxonomy" id="1737588"/>
    <lineage>
        <taxon>Viruses</taxon>
        <taxon>Varidnaviria</taxon>
        <taxon>Bamfordvirae</taxon>
        <taxon>Nucleocytoviricota</taxon>
        <taxon>Megaviricetes</taxon>
        <taxon>Imitervirales</taxon>
        <taxon>Mimiviridae</taxon>
        <taxon>environmental samples</taxon>
    </lineage>
</organism>
<dbReference type="InterPro" id="IPR036691">
    <property type="entry name" value="Endo/exonu/phosph_ase_sf"/>
</dbReference>
<dbReference type="Gene3D" id="3.60.10.10">
    <property type="entry name" value="Endonuclease/exonuclease/phosphatase"/>
    <property type="match status" value="1"/>
</dbReference>
<sequence length="514" mass="58099">MDFFEKKYLKYKKKYLELKQYGGTRFTGHIWAYDFDGVVHKLMRQGENFTTPHRGPGDIKQFEKDYTFLNKRRYIFDNTLVDMQIGQMEGAKIVIVSANRIEYKQSIFNFLKNLGISILISDIHMRVFPKIDKLEEINATRFVDDSCDNIRDVHTAKNSGRLLNLKQLIWTIPETEEYYSVRLDSPLDLCQRIKQFGTKTNFELVNGISKIGPGEFIDTSKPAPGLAGAKPSPGLAGAKPSPGLAGAKPSPGLAGAKPPSGIRDKISILSYNIFFQNWNKTINRDNIINYIVFSQTDIIGLQEASWGTHELQSRLLNYNSIIDKKGRNGIYNVCLFYNTIKFTLINHVSISNKRDPKLRGNICARLQHNMTGEYLIVLVVHFYHWAKDPRSSKPEDNNMKKIIALLDSLLTMVGYSGEQIIILGDGNEFYDKLLVHSTVLSLLSKSVNIHFKSDISCCSENGRSLSSATDMIGTTSNDFDIFVDKSIDPIMNSGTNTPSKFSDHAPIKGIFYLK</sequence>
<feature type="region of interest" description="Disordered" evidence="1">
    <location>
        <begin position="227"/>
        <end position="258"/>
    </location>
</feature>
<protein>
    <recommendedName>
        <fullName evidence="3">Endonuclease/exonuclease/phosphatase family protein</fullName>
    </recommendedName>
</protein>
<evidence type="ECO:0000256" key="1">
    <source>
        <dbReference type="SAM" id="MobiDB-lite"/>
    </source>
</evidence>